<evidence type="ECO:0000256" key="10">
    <source>
        <dbReference type="ARBA" id="ARBA00023239"/>
    </source>
</evidence>
<reference evidence="16" key="1">
    <citation type="submission" date="2020-10" db="EMBL/GenBank/DDBJ databases">
        <authorList>
            <person name="Gilroy R."/>
        </authorList>
    </citation>
    <scope>NUCLEOTIDE SEQUENCE</scope>
    <source>
        <strain evidence="16">C6-149</strain>
    </source>
</reference>
<gene>
    <name evidence="16" type="ORF">IAA89_06190</name>
</gene>
<dbReference type="Pfam" id="PF02776">
    <property type="entry name" value="TPP_enzyme_N"/>
    <property type="match status" value="1"/>
</dbReference>
<dbReference type="GO" id="GO:0000949">
    <property type="term" value="P:aromatic amino acid family catabolic process to alcohol via Ehrlich pathway"/>
    <property type="evidence" value="ECO:0007669"/>
    <property type="project" value="TreeGrafter"/>
</dbReference>
<dbReference type="GO" id="GO:0005829">
    <property type="term" value="C:cytosol"/>
    <property type="evidence" value="ECO:0007669"/>
    <property type="project" value="TreeGrafter"/>
</dbReference>
<dbReference type="InterPro" id="IPR047213">
    <property type="entry name" value="TPP_PYR_PDC_IPDC-like"/>
</dbReference>
<evidence type="ECO:0000256" key="12">
    <source>
        <dbReference type="RuleBase" id="RU362132"/>
    </source>
</evidence>
<dbReference type="PANTHER" id="PTHR43452:SF30">
    <property type="entry name" value="PYRUVATE DECARBOXYLASE ISOZYME 1-RELATED"/>
    <property type="match status" value="1"/>
</dbReference>
<dbReference type="SUPFAM" id="SSF52518">
    <property type="entry name" value="Thiamin diphosphate-binding fold (THDP-binding)"/>
    <property type="match status" value="2"/>
</dbReference>
<evidence type="ECO:0000256" key="11">
    <source>
        <dbReference type="PIRSR" id="PIRSR036565-2"/>
    </source>
</evidence>
<dbReference type="GO" id="GO:0004737">
    <property type="term" value="F:pyruvate decarboxylase activity"/>
    <property type="evidence" value="ECO:0007669"/>
    <property type="project" value="TreeGrafter"/>
</dbReference>
<name>A0A9D9E5X8_9LACO</name>
<dbReference type="InterPro" id="IPR012110">
    <property type="entry name" value="PDC/IPDC-like"/>
</dbReference>
<evidence type="ECO:0000256" key="2">
    <source>
        <dbReference type="ARBA" id="ARBA00001964"/>
    </source>
</evidence>
<keyword evidence="10" id="KW-0456">Lyase</keyword>
<reference evidence="16" key="2">
    <citation type="journal article" date="2021" name="PeerJ">
        <title>Extensive microbial diversity within the chicken gut microbiome revealed by metagenomics and culture.</title>
        <authorList>
            <person name="Gilroy R."/>
            <person name="Ravi A."/>
            <person name="Getino M."/>
            <person name="Pursley I."/>
            <person name="Horton D.L."/>
            <person name="Alikhan N.F."/>
            <person name="Baker D."/>
            <person name="Gharbi K."/>
            <person name="Hall N."/>
            <person name="Watson M."/>
            <person name="Adriaenssens E.M."/>
            <person name="Foster-Nyarko E."/>
            <person name="Jarju S."/>
            <person name="Secka A."/>
            <person name="Antonio M."/>
            <person name="Oren A."/>
            <person name="Chaudhuri R.R."/>
            <person name="La Ragione R."/>
            <person name="Hildebrand F."/>
            <person name="Pallen M.J."/>
        </authorList>
    </citation>
    <scope>NUCLEOTIDE SEQUENCE</scope>
    <source>
        <strain evidence="16">C6-149</strain>
    </source>
</reference>
<dbReference type="Pfam" id="PF02775">
    <property type="entry name" value="TPP_enzyme_C"/>
    <property type="match status" value="1"/>
</dbReference>
<keyword evidence="9 12" id="KW-0786">Thiamine pyrophosphate</keyword>
<feature type="binding site" evidence="11">
    <location>
        <position position="461"/>
    </location>
    <ligand>
        <name>Mg(2+)</name>
        <dbReference type="ChEBI" id="CHEBI:18420"/>
    </ligand>
</feature>
<dbReference type="FunFam" id="3.40.50.970:FF:000024">
    <property type="entry name" value="Pyruvate decarboxylase isozyme"/>
    <property type="match status" value="1"/>
</dbReference>
<evidence type="ECO:0000256" key="6">
    <source>
        <dbReference type="ARBA" id="ARBA00022723"/>
    </source>
</evidence>
<keyword evidence="8 11" id="KW-0460">Magnesium</keyword>
<evidence type="ECO:0000256" key="7">
    <source>
        <dbReference type="ARBA" id="ARBA00022793"/>
    </source>
</evidence>
<accession>A0A9D9E5X8</accession>
<evidence type="ECO:0000256" key="5">
    <source>
        <dbReference type="ARBA" id="ARBA00020054"/>
    </source>
</evidence>
<comment type="cofactor">
    <cofactor evidence="11">
        <name>Mg(2+)</name>
        <dbReference type="ChEBI" id="CHEBI:18420"/>
    </cofactor>
    <text evidence="11">Binds 1 Mg(2+) per subunit.</text>
</comment>
<dbReference type="GO" id="GO:0030976">
    <property type="term" value="F:thiamine pyrophosphate binding"/>
    <property type="evidence" value="ECO:0007669"/>
    <property type="project" value="InterPro"/>
</dbReference>
<evidence type="ECO:0000256" key="8">
    <source>
        <dbReference type="ARBA" id="ARBA00022842"/>
    </source>
</evidence>
<comment type="function">
    <text evidence="3">Decarboxylates branched-chain and aromatic alpha-keto acids to aldehydes.</text>
</comment>
<evidence type="ECO:0000256" key="3">
    <source>
        <dbReference type="ARBA" id="ARBA00002938"/>
    </source>
</evidence>
<evidence type="ECO:0000313" key="17">
    <source>
        <dbReference type="Proteomes" id="UP000823614"/>
    </source>
</evidence>
<dbReference type="CDD" id="cd07038">
    <property type="entry name" value="TPP_PYR_PDC_IPDC_like"/>
    <property type="match status" value="1"/>
</dbReference>
<dbReference type="Proteomes" id="UP000823614">
    <property type="component" value="Unassembled WGS sequence"/>
</dbReference>
<dbReference type="CDD" id="cd02005">
    <property type="entry name" value="TPP_PDC_IPDC"/>
    <property type="match status" value="1"/>
</dbReference>
<dbReference type="Pfam" id="PF00205">
    <property type="entry name" value="TPP_enzyme_M"/>
    <property type="match status" value="1"/>
</dbReference>
<evidence type="ECO:0000256" key="1">
    <source>
        <dbReference type="ARBA" id="ARBA00001920"/>
    </source>
</evidence>
<feature type="domain" description="Thiamine pyrophosphate enzyme N-terminal TPP-binding" evidence="15">
    <location>
        <begin position="6"/>
        <end position="117"/>
    </location>
</feature>
<comment type="caution">
    <text evidence="16">The sequence shown here is derived from an EMBL/GenBank/DDBJ whole genome shotgun (WGS) entry which is preliminary data.</text>
</comment>
<protein>
    <recommendedName>
        <fullName evidence="5">Alpha-keto-acid decarboxylase</fullName>
    </recommendedName>
</protein>
<evidence type="ECO:0000259" key="15">
    <source>
        <dbReference type="Pfam" id="PF02776"/>
    </source>
</evidence>
<dbReference type="FunFam" id="3.40.50.970:FF:000019">
    <property type="entry name" value="Pyruvate decarboxylase isozyme"/>
    <property type="match status" value="1"/>
</dbReference>
<dbReference type="SUPFAM" id="SSF52467">
    <property type="entry name" value="DHS-like NAD/FAD-binding domain"/>
    <property type="match status" value="1"/>
</dbReference>
<proteinExistence type="inferred from homology"/>
<sequence length="560" mass="62481">MAKISVIDYLIQRLHEVGITDIFGVPGDYNLSFLDDVEKSDLVNWVGDCNELNAAYAADGYARKRGVSAMITTFDVGELSAINGIAGSYAEHLPVIEITGAPTTKVQQNEMLMHHTDATGNFEHSLNAYKEFTVAQASLGFENAGREIDRVISTAIIKRRPGYISLPLDVAHSMIEAPKDKLVVTVENTERTHRVADRLHDSLKKAKRPVILAGNEITTFRAKASFENFINKTHLPVATMLLGKSSINEDNPYFIGTYYPKYGDQKVLDYVNNSDLIIVLGSKLIDVNTGSFTQCFNEENTVVLNSDGINFFGNKNRGVNINNLLDNLNDLDYQYDFDSTGLNNVDNTVLYKDNDDAELNLSQYQYAFTKFIRPNDTVYTETGTSQYGLSFMTLPHRVDYEAQPLWGSIGYTLPAVLGSQIADPDGRHVLSIGDGSSQMTIQELSLIKRHNLKPIIFLIDNDGYTIEKVIHGPHAQYNEIARWDYEKIPAALGIDEDTMDINVVHTKEELLTTMDKIADDRSKAHFVIVKTKPLDAPDLVKNIGGSMSQIDKSHFYNDNI</sequence>
<dbReference type="AlphaFoldDB" id="A0A9D9E5X8"/>
<evidence type="ECO:0000259" key="13">
    <source>
        <dbReference type="Pfam" id="PF00205"/>
    </source>
</evidence>
<feature type="binding site" evidence="11">
    <location>
        <position position="434"/>
    </location>
    <ligand>
        <name>Mg(2+)</name>
        <dbReference type="ChEBI" id="CHEBI:18420"/>
    </ligand>
</feature>
<dbReference type="InterPro" id="IPR047214">
    <property type="entry name" value="TPP_PDC_IPDC"/>
</dbReference>
<dbReference type="InterPro" id="IPR029035">
    <property type="entry name" value="DHS-like_NAD/FAD-binding_dom"/>
</dbReference>
<keyword evidence="7" id="KW-0210">Decarboxylase</keyword>
<evidence type="ECO:0000313" key="16">
    <source>
        <dbReference type="EMBL" id="MBO8442002.1"/>
    </source>
</evidence>
<comment type="similarity">
    <text evidence="4 12">Belongs to the TPP enzyme family.</text>
</comment>
<dbReference type="PANTHER" id="PTHR43452">
    <property type="entry name" value="PYRUVATE DECARBOXYLASE"/>
    <property type="match status" value="1"/>
</dbReference>
<evidence type="ECO:0000256" key="9">
    <source>
        <dbReference type="ARBA" id="ARBA00023052"/>
    </source>
</evidence>
<organism evidence="16 17">
    <name type="scientific">Candidatus Gallilactobacillus intestinavium</name>
    <dbReference type="NCBI Taxonomy" id="2840838"/>
    <lineage>
        <taxon>Bacteria</taxon>
        <taxon>Bacillati</taxon>
        <taxon>Bacillota</taxon>
        <taxon>Bacilli</taxon>
        <taxon>Lactobacillales</taxon>
        <taxon>Lactobacillaceae</taxon>
        <taxon>Lactobacillaceae incertae sedis</taxon>
        <taxon>Candidatus Gallilactobacillus</taxon>
    </lineage>
</organism>
<comment type="cofactor">
    <cofactor evidence="1">
        <name>a metal cation</name>
        <dbReference type="ChEBI" id="CHEBI:25213"/>
    </cofactor>
</comment>
<dbReference type="Gene3D" id="3.40.50.1220">
    <property type="entry name" value="TPP-binding domain"/>
    <property type="match status" value="1"/>
</dbReference>
<dbReference type="Gene3D" id="3.40.50.970">
    <property type="match status" value="2"/>
</dbReference>
<dbReference type="InterPro" id="IPR012001">
    <property type="entry name" value="Thiamin_PyroP_enz_TPP-bd_dom"/>
</dbReference>
<dbReference type="GO" id="GO:0000287">
    <property type="term" value="F:magnesium ion binding"/>
    <property type="evidence" value="ECO:0007669"/>
    <property type="project" value="InterPro"/>
</dbReference>
<keyword evidence="6 11" id="KW-0479">Metal-binding</keyword>
<dbReference type="InterPro" id="IPR012000">
    <property type="entry name" value="Thiamin_PyroP_enz_cen_dom"/>
</dbReference>
<dbReference type="InterPro" id="IPR011766">
    <property type="entry name" value="TPP_enzyme_TPP-bd"/>
</dbReference>
<evidence type="ECO:0000259" key="14">
    <source>
        <dbReference type="Pfam" id="PF02775"/>
    </source>
</evidence>
<dbReference type="PIRSF" id="PIRSF036565">
    <property type="entry name" value="Pyruvt_ip_decrb"/>
    <property type="match status" value="1"/>
</dbReference>
<feature type="binding site" evidence="11">
    <location>
        <position position="463"/>
    </location>
    <ligand>
        <name>Mg(2+)</name>
        <dbReference type="ChEBI" id="CHEBI:18420"/>
    </ligand>
</feature>
<evidence type="ECO:0000256" key="4">
    <source>
        <dbReference type="ARBA" id="ARBA00007812"/>
    </source>
</evidence>
<feature type="domain" description="Thiamine pyrophosphate enzyme central" evidence="13">
    <location>
        <begin position="198"/>
        <end position="314"/>
    </location>
</feature>
<dbReference type="InterPro" id="IPR029061">
    <property type="entry name" value="THDP-binding"/>
</dbReference>
<comment type="cofactor">
    <cofactor evidence="2">
        <name>thiamine diphosphate</name>
        <dbReference type="ChEBI" id="CHEBI:58937"/>
    </cofactor>
</comment>
<dbReference type="EMBL" id="JADIMP010000101">
    <property type="protein sequence ID" value="MBO8442002.1"/>
    <property type="molecule type" value="Genomic_DNA"/>
</dbReference>
<feature type="domain" description="Thiamine pyrophosphate enzyme TPP-binding" evidence="14">
    <location>
        <begin position="400"/>
        <end position="520"/>
    </location>
</feature>